<evidence type="ECO:0000313" key="5">
    <source>
        <dbReference type="Proteomes" id="UP000483379"/>
    </source>
</evidence>
<accession>A0A6M0K7S4</accession>
<proteinExistence type="predicted"/>
<dbReference type="Pfam" id="PF03787">
    <property type="entry name" value="RAMPs"/>
    <property type="match status" value="1"/>
</dbReference>
<sequence>MTQVAVPQRVADIAEEFRDAAPGHRFNLYFPIWTQSWSADPKGKTSALERTTRIPSNVRDLVKRLRERQRALATPEAHLSVPAKSESPFATGLGNEHPVENGFAFLTPYGLPYLAGSGVKGVLRRAAEELALYPEDYRSGDAAVAQDFTLLDVWWLFGFEGASGAWWPLTTKEEKQLTPEQKEGHARWEARFKTHCQGLTDRPDLSDFIKRALPNPKEAARYLDESTKFLANLDSLRSSIHTLGALNVWDVFPDPKGGRLAVEIMTPHYTDYYQGKGTPHDAGQPNPIPFLVVPAGSDFEFHVICQVERLPQPIRDRWEQLVSAVFEHAFEWLGFGAKTAVGYGQMVEDVAAREERLAEQQRVREEAERERRLAQLSPMERSIAEALAEKVDRGLSEGVYLVQLLEAGRWQGDEGRAVAAIVRDRLKDEKKWKEATKKPDKDKDYKRTQTILKILSGK</sequence>
<dbReference type="GO" id="GO:0051607">
    <property type="term" value="P:defense response to virus"/>
    <property type="evidence" value="ECO:0007669"/>
    <property type="project" value="UniProtKB-KW"/>
</dbReference>
<dbReference type="NCBIfam" id="TIGR01898">
    <property type="entry name" value="cas_TM1791_cmr6"/>
    <property type="match status" value="1"/>
</dbReference>
<organism evidence="4 5">
    <name type="scientific">Thiorhodococcus minor</name>
    <dbReference type="NCBI Taxonomy" id="57489"/>
    <lineage>
        <taxon>Bacteria</taxon>
        <taxon>Pseudomonadati</taxon>
        <taxon>Pseudomonadota</taxon>
        <taxon>Gammaproteobacteria</taxon>
        <taxon>Chromatiales</taxon>
        <taxon>Chromatiaceae</taxon>
        <taxon>Thiorhodococcus</taxon>
    </lineage>
</organism>
<dbReference type="InterPro" id="IPR005537">
    <property type="entry name" value="RAMP_III_fam"/>
</dbReference>
<evidence type="ECO:0000259" key="3">
    <source>
        <dbReference type="Pfam" id="PF03787"/>
    </source>
</evidence>
<evidence type="ECO:0000313" key="4">
    <source>
        <dbReference type="EMBL" id="NEV64435.1"/>
    </source>
</evidence>
<keyword evidence="5" id="KW-1185">Reference proteome</keyword>
<dbReference type="EMBL" id="JAAIJQ010000090">
    <property type="protein sequence ID" value="NEV64435.1"/>
    <property type="molecule type" value="Genomic_DNA"/>
</dbReference>
<keyword evidence="1" id="KW-0051">Antiviral defense</keyword>
<feature type="coiled-coil region" evidence="2">
    <location>
        <begin position="350"/>
        <end position="377"/>
    </location>
</feature>
<protein>
    <submittedName>
        <fullName evidence="4">Type III-B CRISPR module RAMP protein Cmr6</fullName>
    </submittedName>
</protein>
<gene>
    <name evidence="4" type="primary">cmr6</name>
    <name evidence="4" type="ORF">G3446_21590</name>
</gene>
<dbReference type="AlphaFoldDB" id="A0A6M0K7S4"/>
<dbReference type="PANTHER" id="PTHR39965">
    <property type="entry name" value="CRISPR SYSTEM CMR SUBUNIT CMR6"/>
    <property type="match status" value="1"/>
</dbReference>
<evidence type="ECO:0000256" key="2">
    <source>
        <dbReference type="SAM" id="Coils"/>
    </source>
</evidence>
<reference evidence="4 5" key="1">
    <citation type="submission" date="2020-02" db="EMBL/GenBank/DDBJ databases">
        <title>Genome sequences of Thiorhodococcus mannitoliphagus and Thiorhodococcus minor, purple sulfur photosynthetic bacteria in the gammaproteobacterial family, Chromatiaceae.</title>
        <authorList>
            <person name="Aviles F.A."/>
            <person name="Meyer T.E."/>
            <person name="Kyndt J.A."/>
        </authorList>
    </citation>
    <scope>NUCLEOTIDE SEQUENCE [LARGE SCALE GENOMIC DNA]</scope>
    <source>
        <strain evidence="4 5">DSM 11518</strain>
    </source>
</reference>
<comment type="caution">
    <text evidence="4">The sequence shown here is derived from an EMBL/GenBank/DDBJ whole genome shotgun (WGS) entry which is preliminary data.</text>
</comment>
<dbReference type="Proteomes" id="UP000483379">
    <property type="component" value="Unassembled WGS sequence"/>
</dbReference>
<dbReference type="InterPro" id="IPR010172">
    <property type="entry name" value="CRISPR-assoc_prot_TM1791"/>
</dbReference>
<name>A0A6M0K7S4_9GAMM</name>
<dbReference type="RefSeq" id="WP_164455174.1">
    <property type="nucleotide sequence ID" value="NZ_JAAIJQ010000090.1"/>
</dbReference>
<feature type="domain" description="CRISPR type III-associated protein" evidence="3">
    <location>
        <begin position="84"/>
        <end position="346"/>
    </location>
</feature>
<keyword evidence="2" id="KW-0175">Coiled coil</keyword>
<evidence type="ECO:0000256" key="1">
    <source>
        <dbReference type="ARBA" id="ARBA00023118"/>
    </source>
</evidence>
<dbReference type="PANTHER" id="PTHR39965:SF1">
    <property type="entry name" value="CRISPR SYSTEM CMR SUBUNIT CMR6"/>
    <property type="match status" value="1"/>
</dbReference>